<dbReference type="PRINTS" id="PR00420">
    <property type="entry name" value="RNGMNOXGNASE"/>
</dbReference>
<dbReference type="InterPro" id="IPR036188">
    <property type="entry name" value="FAD/NAD-bd_sf"/>
</dbReference>
<accession>A0A5R8KCW9</accession>
<evidence type="ECO:0000313" key="1">
    <source>
        <dbReference type="EMBL" id="TLD70087.1"/>
    </source>
</evidence>
<dbReference type="PANTHER" id="PTHR43747">
    <property type="entry name" value="FAD-BINDING PROTEIN"/>
    <property type="match status" value="1"/>
</dbReference>
<dbReference type="Proteomes" id="UP000306196">
    <property type="component" value="Unassembled WGS sequence"/>
</dbReference>
<dbReference type="OrthoDB" id="9806565at2"/>
<dbReference type="RefSeq" id="WP_138087144.1">
    <property type="nucleotide sequence ID" value="NZ_VAUV01000010.1"/>
</dbReference>
<organism evidence="1 2">
    <name type="scientific">Phragmitibacter flavus</name>
    <dbReference type="NCBI Taxonomy" id="2576071"/>
    <lineage>
        <taxon>Bacteria</taxon>
        <taxon>Pseudomonadati</taxon>
        <taxon>Verrucomicrobiota</taxon>
        <taxon>Verrucomicrobiia</taxon>
        <taxon>Verrucomicrobiales</taxon>
        <taxon>Verrucomicrobiaceae</taxon>
        <taxon>Phragmitibacter</taxon>
    </lineage>
</organism>
<protein>
    <submittedName>
        <fullName evidence="1">NAD(P)/FAD-dependent oxidoreductase</fullName>
    </submittedName>
</protein>
<reference evidence="1 2" key="1">
    <citation type="submission" date="2019-05" db="EMBL/GenBank/DDBJ databases">
        <title>Verrucobacter flavum gen. nov., sp. nov. a new member of the family Verrucomicrobiaceae.</title>
        <authorList>
            <person name="Szuroczki S."/>
            <person name="Abbaszade G."/>
            <person name="Szabo A."/>
            <person name="Felfoldi T."/>
            <person name="Schumann P."/>
            <person name="Boka K."/>
            <person name="Keki Z."/>
            <person name="Toumi M."/>
            <person name="Toth E."/>
        </authorList>
    </citation>
    <scope>NUCLEOTIDE SEQUENCE [LARGE SCALE GENOMIC DNA]</scope>
    <source>
        <strain evidence="1 2">MG-N-17</strain>
    </source>
</reference>
<gene>
    <name evidence="1" type="ORF">FEM03_15275</name>
</gene>
<dbReference type="SUPFAM" id="SSF51905">
    <property type="entry name" value="FAD/NAD(P)-binding domain"/>
    <property type="match status" value="1"/>
</dbReference>
<dbReference type="Pfam" id="PF04820">
    <property type="entry name" value="Trp_halogenase"/>
    <property type="match status" value="2"/>
</dbReference>
<dbReference type="GO" id="GO:0004497">
    <property type="term" value="F:monooxygenase activity"/>
    <property type="evidence" value="ECO:0007669"/>
    <property type="project" value="InterPro"/>
</dbReference>
<dbReference type="PANTHER" id="PTHR43747:SF1">
    <property type="entry name" value="SLR1998 PROTEIN"/>
    <property type="match status" value="1"/>
</dbReference>
<dbReference type="InterPro" id="IPR050816">
    <property type="entry name" value="Flavin-dep_Halogenase_NPB"/>
</dbReference>
<dbReference type="AlphaFoldDB" id="A0A5R8KCW9"/>
<dbReference type="Gene3D" id="3.50.50.60">
    <property type="entry name" value="FAD/NAD(P)-binding domain"/>
    <property type="match status" value="1"/>
</dbReference>
<proteinExistence type="predicted"/>
<sequence length="427" mass="48328">MNAEIETYDAIIIGAGPAGSSAAAILAEYGHNVLVIEREKFPRYHIGESLIPFTFPSLERLGMIPKMRESHFVKKFSVLFVQPDGQRSQPFYFFSRYDRETIAQSWQVLRSEFDQMMLDNAREKGAEVRELTSVNQLLMDGDRVIGVECTDRTTNQTCQVHAPITLDCTGKEAFASNRRKWRMPDPYLNKIAVWTYYKGSKREAGIDEGMTTVAYIPDKGWFWHIPQHNDMVSVGVVAEGKYLTRDGIKDPQAIFEREIDNNDWIKDHLSVGESTGEYWVTSEYSRHSKHAAAPGLLLVGDAFAFLDPVFSSGVMLALKSGVQAGEDVHQCLLDNDFDPARFENYCSMVRQGVENMRKLVYAFYHPDFSFAKVIKKYPDSAGEITDCLSGDVNKDFTQLWARIREFVPLPEDLPYGTPLPEAEPALG</sequence>
<dbReference type="SMR" id="A0A5R8KCW9"/>
<comment type="caution">
    <text evidence="1">The sequence shown here is derived from an EMBL/GenBank/DDBJ whole genome shotgun (WGS) entry which is preliminary data.</text>
</comment>
<name>A0A5R8KCW9_9BACT</name>
<dbReference type="EMBL" id="VAUV01000010">
    <property type="protein sequence ID" value="TLD70087.1"/>
    <property type="molecule type" value="Genomic_DNA"/>
</dbReference>
<evidence type="ECO:0000313" key="2">
    <source>
        <dbReference type="Proteomes" id="UP000306196"/>
    </source>
</evidence>
<keyword evidence="2" id="KW-1185">Reference proteome</keyword>
<dbReference type="InterPro" id="IPR006905">
    <property type="entry name" value="Flavin_halogenase"/>
</dbReference>